<sequence length="455" mass="50844">MSTKPLFTLALAWMLSGCASVNFSLLQVNSLASEVPGVAAFDGLEAMADRAPHTDKRRVNIIFLHGIGWVENPNEKPLANAFITGVADAYGLDVEKKVVSALCGRDRKKNDLSLRNHVYIKSPEIKRYRTAIPGRQLQLDRLVCMDRQTLPVRDDLSYVIYRIFWDETMWESLQNAHVGQDDSQGDSLDFSGLRRPLNRNLKDKFVNYGFSDAIMYLGPAGLEIRNAIRGAMCAAALEANGLSFETIGHEVDYQEICAAAEQMKMNGDPFAFVAESLGSKIALDVVRDAMTDSRETVHDAMIRQTQVFMLANQIPLLSLSDLSDSVAFKPSDYAPKDRPTLIAFSEINDFLTYELVPFYEQLYKNSKIDPAFKAADSGLETLDRRKLVDRLGFNVIDMRVEFAEPIIPFVNSFVDPAFAHNGHVRQPEIMDFIICGADGSKARLKTCDVNRSPRP</sequence>
<gene>
    <name evidence="2" type="ORF">GCM10009069_02570</name>
</gene>
<feature type="signal peptide" evidence="1">
    <location>
        <begin position="1"/>
        <end position="19"/>
    </location>
</feature>
<keyword evidence="3" id="KW-1185">Reference proteome</keyword>
<dbReference type="PROSITE" id="PS51257">
    <property type="entry name" value="PROKAR_LIPOPROTEIN"/>
    <property type="match status" value="1"/>
</dbReference>
<reference evidence="2" key="1">
    <citation type="journal article" date="2014" name="Int. J. Syst. Evol. Microbiol.">
        <title>Complete genome sequence of Corynebacterium casei LMG S-19264T (=DSM 44701T), isolated from a smear-ripened cheese.</title>
        <authorList>
            <consortium name="US DOE Joint Genome Institute (JGI-PGF)"/>
            <person name="Walter F."/>
            <person name="Albersmeier A."/>
            <person name="Kalinowski J."/>
            <person name="Ruckert C."/>
        </authorList>
    </citation>
    <scope>NUCLEOTIDE SEQUENCE</scope>
    <source>
        <strain evidence="2">KCTC 32513</strain>
    </source>
</reference>
<proteinExistence type="predicted"/>
<reference evidence="2" key="2">
    <citation type="submission" date="2020-09" db="EMBL/GenBank/DDBJ databases">
        <authorList>
            <person name="Sun Q."/>
            <person name="Kim S."/>
        </authorList>
    </citation>
    <scope>NUCLEOTIDE SEQUENCE</scope>
    <source>
        <strain evidence="2">KCTC 32513</strain>
    </source>
</reference>
<evidence type="ECO:0000256" key="1">
    <source>
        <dbReference type="SAM" id="SignalP"/>
    </source>
</evidence>
<evidence type="ECO:0008006" key="4">
    <source>
        <dbReference type="Google" id="ProtNLM"/>
    </source>
</evidence>
<evidence type="ECO:0000313" key="2">
    <source>
        <dbReference type="EMBL" id="GHA82839.1"/>
    </source>
</evidence>
<keyword evidence="1" id="KW-0732">Signal</keyword>
<protein>
    <recommendedName>
        <fullName evidence="4">Alpha/beta hydrolase</fullName>
    </recommendedName>
</protein>
<dbReference type="AlphaFoldDB" id="A0A8J3CKW7"/>
<feature type="chain" id="PRO_5035271222" description="Alpha/beta hydrolase" evidence="1">
    <location>
        <begin position="20"/>
        <end position="455"/>
    </location>
</feature>
<dbReference type="EMBL" id="BMZH01000001">
    <property type="protein sequence ID" value="GHA82839.1"/>
    <property type="molecule type" value="Genomic_DNA"/>
</dbReference>
<dbReference type="RefSeq" id="WP_189494558.1">
    <property type="nucleotide sequence ID" value="NZ_BMZH01000001.1"/>
</dbReference>
<dbReference type="Proteomes" id="UP000634004">
    <property type="component" value="Unassembled WGS sequence"/>
</dbReference>
<evidence type="ECO:0000313" key="3">
    <source>
        <dbReference type="Proteomes" id="UP000634004"/>
    </source>
</evidence>
<accession>A0A8J3CKW7</accession>
<name>A0A8J3CKW7_9PROT</name>
<comment type="caution">
    <text evidence="2">The sequence shown here is derived from an EMBL/GenBank/DDBJ whole genome shotgun (WGS) entry which is preliminary data.</text>
</comment>
<organism evidence="2 3">
    <name type="scientific">Algimonas arctica</name>
    <dbReference type="NCBI Taxonomy" id="1479486"/>
    <lineage>
        <taxon>Bacteria</taxon>
        <taxon>Pseudomonadati</taxon>
        <taxon>Pseudomonadota</taxon>
        <taxon>Alphaproteobacteria</taxon>
        <taxon>Maricaulales</taxon>
        <taxon>Robiginitomaculaceae</taxon>
        <taxon>Algimonas</taxon>
    </lineage>
</organism>